<evidence type="ECO:0008006" key="7">
    <source>
        <dbReference type="Google" id="ProtNLM"/>
    </source>
</evidence>
<dbReference type="InterPro" id="IPR050490">
    <property type="entry name" value="Bact_solute-bd_prot1"/>
</dbReference>
<comment type="caution">
    <text evidence="5">The sequence shown here is derived from an EMBL/GenBank/DDBJ whole genome shotgun (WGS) entry which is preliminary data.</text>
</comment>
<keyword evidence="6" id="KW-1185">Reference proteome</keyword>
<evidence type="ECO:0000313" key="5">
    <source>
        <dbReference type="EMBL" id="OAB43050.1"/>
    </source>
</evidence>
<feature type="chain" id="PRO_5007838503" description="ABC transporter substrate-binding protein" evidence="4">
    <location>
        <begin position="27"/>
        <end position="449"/>
    </location>
</feature>
<organism evidence="5 6">
    <name type="scientific">Paenibacillus antarcticus</name>
    <dbReference type="NCBI Taxonomy" id="253703"/>
    <lineage>
        <taxon>Bacteria</taxon>
        <taxon>Bacillati</taxon>
        <taxon>Bacillota</taxon>
        <taxon>Bacilli</taxon>
        <taxon>Bacillales</taxon>
        <taxon>Paenibacillaceae</taxon>
        <taxon>Paenibacillus</taxon>
    </lineage>
</organism>
<dbReference type="InterPro" id="IPR006059">
    <property type="entry name" value="SBP"/>
</dbReference>
<protein>
    <recommendedName>
        <fullName evidence="7">ABC transporter substrate-binding protein</fullName>
    </recommendedName>
</protein>
<dbReference type="PROSITE" id="PS51257">
    <property type="entry name" value="PROKAR_LIPOPROTEIN"/>
    <property type="match status" value="1"/>
</dbReference>
<dbReference type="RefSeq" id="WP_068651801.1">
    <property type="nucleotide sequence ID" value="NZ_CP043611.1"/>
</dbReference>
<reference evidence="5 6" key="1">
    <citation type="submission" date="2016-03" db="EMBL/GenBank/DDBJ databases">
        <title>Draft genome sequence of Paenibacillus antarcticus CECT 5836.</title>
        <authorList>
            <person name="Shin S.-K."/>
            <person name="Yi H."/>
        </authorList>
    </citation>
    <scope>NUCLEOTIDE SEQUENCE [LARGE SCALE GENOMIC DNA]</scope>
    <source>
        <strain evidence="5 6">CECT 5836</strain>
    </source>
</reference>
<comment type="similarity">
    <text evidence="1">Belongs to the bacterial solute-binding protein 1 family.</text>
</comment>
<evidence type="ECO:0000256" key="3">
    <source>
        <dbReference type="ARBA" id="ARBA00022729"/>
    </source>
</evidence>
<feature type="signal peptide" evidence="4">
    <location>
        <begin position="1"/>
        <end position="26"/>
    </location>
</feature>
<dbReference type="AlphaFoldDB" id="A0A162Q7D0"/>
<name>A0A162Q7D0_9BACL</name>
<dbReference type="InterPro" id="IPR006061">
    <property type="entry name" value="SBP_1_CS"/>
</dbReference>
<dbReference type="SUPFAM" id="SSF53850">
    <property type="entry name" value="Periplasmic binding protein-like II"/>
    <property type="match status" value="1"/>
</dbReference>
<dbReference type="Proteomes" id="UP000077355">
    <property type="component" value="Unassembled WGS sequence"/>
</dbReference>
<dbReference type="Gene3D" id="3.40.190.10">
    <property type="entry name" value="Periplasmic binding protein-like II"/>
    <property type="match status" value="1"/>
</dbReference>
<proteinExistence type="inferred from homology"/>
<dbReference type="GO" id="GO:0055085">
    <property type="term" value="P:transmembrane transport"/>
    <property type="evidence" value="ECO:0007669"/>
    <property type="project" value="InterPro"/>
</dbReference>
<keyword evidence="2" id="KW-0813">Transport</keyword>
<evidence type="ECO:0000256" key="1">
    <source>
        <dbReference type="ARBA" id="ARBA00008520"/>
    </source>
</evidence>
<dbReference type="Pfam" id="PF01547">
    <property type="entry name" value="SBP_bac_1"/>
    <property type="match status" value="1"/>
</dbReference>
<dbReference type="PROSITE" id="PS01037">
    <property type="entry name" value="SBP_BACTERIAL_1"/>
    <property type="match status" value="1"/>
</dbReference>
<dbReference type="OrthoDB" id="9782846at2"/>
<accession>A0A162Q7D0</accession>
<dbReference type="PANTHER" id="PTHR43649">
    <property type="entry name" value="ARABINOSE-BINDING PROTEIN-RELATED"/>
    <property type="match status" value="1"/>
</dbReference>
<sequence length="449" mass="50267">MNRRLKLVLVVSMLISLLAGCGSGGATDTNSAEGTPNSSESTTSTTLRIYVDGNRAKDSNFLSVVEAFKKDTGINLEFNIVPGDGVEIYKKIDIELGAGDKSTDLILLTNPILLDKYAKSGSLLPLNDLISTEKYDAKGIFGEYLNEYDGNIYSLPFAVNKWAVYYNKKIFDDANVPYPSGAWTWDQYIETAKKLTDKDKGIYGSYMLDYDNYMYLTTRQKEVSGYKEDGSSNYDNPMFKDSLQFFGDLGNKHKIQPSWLEFKTKKLAWDGFMTGKYGMHVIGSWYTNMFLDKEAYPRDWKFGMTELPTPADGTGNNNIGIVQGLGINVNTKNPKEAFEFVKYYAENDYKYSGNLPAQVKLSAEDIKGMFQTLVDKLDGEITVDDINKAMYDNNLGFSDEKIVGTAASEYSSIILQESELYLIGEKSLDDTVKSIKERADQAIKDQTSK</sequence>
<keyword evidence="3 4" id="KW-0732">Signal</keyword>
<dbReference type="PANTHER" id="PTHR43649:SF12">
    <property type="entry name" value="DIACETYLCHITOBIOSE BINDING PROTEIN DASA"/>
    <property type="match status" value="1"/>
</dbReference>
<evidence type="ECO:0000256" key="4">
    <source>
        <dbReference type="SAM" id="SignalP"/>
    </source>
</evidence>
<dbReference type="EMBL" id="LVJI01000030">
    <property type="protein sequence ID" value="OAB43050.1"/>
    <property type="molecule type" value="Genomic_DNA"/>
</dbReference>
<evidence type="ECO:0000313" key="6">
    <source>
        <dbReference type="Proteomes" id="UP000077355"/>
    </source>
</evidence>
<gene>
    <name evidence="5" type="ORF">PBAT_18800</name>
</gene>
<evidence type="ECO:0000256" key="2">
    <source>
        <dbReference type="ARBA" id="ARBA00022448"/>
    </source>
</evidence>